<evidence type="ECO:0000256" key="1">
    <source>
        <dbReference type="SAM" id="Phobius"/>
    </source>
</evidence>
<gene>
    <name evidence="2" type="ORF">GSMUA_227040.1</name>
</gene>
<keyword evidence="1" id="KW-0812">Transmembrane</keyword>
<keyword evidence="1" id="KW-0472">Membrane</keyword>
<evidence type="ECO:0000313" key="2">
    <source>
        <dbReference type="EMBL" id="CAG1834600.1"/>
    </source>
</evidence>
<proteinExistence type="predicted"/>
<sequence>MLLLSKGTRLELTWRTMLPLHEEKLNNIVSCNIKNLSPYSSAFHTYIMHNVNLIFDSRSMLVHFEINSLMFFLFIYLFFLLKSVHLLLLNTWYFGNLTSL</sequence>
<reference evidence="2" key="1">
    <citation type="submission" date="2021-03" db="EMBL/GenBank/DDBJ databases">
        <authorList>
            <consortium name="Genoscope - CEA"/>
            <person name="William W."/>
        </authorList>
    </citation>
    <scope>NUCLEOTIDE SEQUENCE</scope>
    <source>
        <strain evidence="2">Doubled-haploid Pahang</strain>
    </source>
</reference>
<dbReference type="AlphaFoldDB" id="A0A8D6ZSI8"/>
<dbReference type="EMBL" id="HG996474">
    <property type="protein sequence ID" value="CAG1834600.1"/>
    <property type="molecule type" value="Genomic_DNA"/>
</dbReference>
<name>A0A8D6ZSI8_MUSAM</name>
<organism evidence="2">
    <name type="scientific">Musa acuminata subsp. malaccensis</name>
    <name type="common">Wild banana</name>
    <name type="synonym">Musa malaccensis</name>
    <dbReference type="NCBI Taxonomy" id="214687"/>
    <lineage>
        <taxon>Eukaryota</taxon>
        <taxon>Viridiplantae</taxon>
        <taxon>Streptophyta</taxon>
        <taxon>Embryophyta</taxon>
        <taxon>Tracheophyta</taxon>
        <taxon>Spermatophyta</taxon>
        <taxon>Magnoliopsida</taxon>
        <taxon>Liliopsida</taxon>
        <taxon>Zingiberales</taxon>
        <taxon>Musaceae</taxon>
        <taxon>Musa</taxon>
    </lineage>
</organism>
<accession>A0A8D6ZSI8</accession>
<feature type="transmembrane region" description="Helical" evidence="1">
    <location>
        <begin position="69"/>
        <end position="94"/>
    </location>
</feature>
<protein>
    <submittedName>
        <fullName evidence="2">(wild Malaysian banana) hypothetical protein</fullName>
    </submittedName>
</protein>
<keyword evidence="1" id="KW-1133">Transmembrane helix</keyword>